<accession>I3UR47</accession>
<dbReference type="AlphaFoldDB" id="I3UR47"/>
<dbReference type="EMBL" id="CP003588">
    <property type="protein sequence ID" value="AFK67968.1"/>
    <property type="molecule type" value="Genomic_DNA"/>
</dbReference>
<evidence type="ECO:0000313" key="2">
    <source>
        <dbReference type="Proteomes" id="UP000005268"/>
    </source>
</evidence>
<dbReference type="Proteomes" id="UP000005268">
    <property type="component" value="Chromosome"/>
</dbReference>
<proteinExistence type="predicted"/>
<dbReference type="HOGENOM" id="CLU_2957212_0_0_6"/>
<dbReference type="KEGG" id="ppi:YSA_02218"/>
<gene>
    <name evidence="1" type="ORF">YSA_02218</name>
</gene>
<evidence type="ECO:0000313" key="1">
    <source>
        <dbReference type="EMBL" id="AFK67968.1"/>
    </source>
</evidence>
<protein>
    <submittedName>
        <fullName evidence="1">Uncharacterized protein</fullName>
    </submittedName>
</protein>
<organism evidence="1 2">
    <name type="scientific">Pseudomonas putida ND6</name>
    <dbReference type="NCBI Taxonomy" id="231023"/>
    <lineage>
        <taxon>Bacteria</taxon>
        <taxon>Pseudomonadati</taxon>
        <taxon>Pseudomonadota</taxon>
        <taxon>Gammaproteobacteria</taxon>
        <taxon>Pseudomonadales</taxon>
        <taxon>Pseudomonadaceae</taxon>
        <taxon>Pseudomonas</taxon>
    </lineage>
</organism>
<reference evidence="1 2" key="1">
    <citation type="journal article" date="2012" name="J. Bacteriol.">
        <title>Complete Genome Sequence of the Naphthalene-Degrading Pseudomonas putida Strain ND6.</title>
        <authorList>
            <person name="Li S."/>
            <person name="Zhao H."/>
            <person name="Li Y."/>
            <person name="Niu S."/>
            <person name="Cai B."/>
        </authorList>
    </citation>
    <scope>NUCLEOTIDE SEQUENCE [LARGE SCALE GENOMIC DNA]</scope>
    <source>
        <strain evidence="1 2">ND6</strain>
    </source>
</reference>
<name>I3UR47_PSEPU</name>
<sequence length="59" mass="6623">MAFKTVRGFPDILSAHGLVLAFAPRSYCRASKNMKQSCFIDDSCFFKKLSDAMRVATKD</sequence>